<organism evidence="2 3">
    <name type="scientific">Crepidotus variabilis</name>
    <dbReference type="NCBI Taxonomy" id="179855"/>
    <lineage>
        <taxon>Eukaryota</taxon>
        <taxon>Fungi</taxon>
        <taxon>Dikarya</taxon>
        <taxon>Basidiomycota</taxon>
        <taxon>Agaricomycotina</taxon>
        <taxon>Agaricomycetes</taxon>
        <taxon>Agaricomycetidae</taxon>
        <taxon>Agaricales</taxon>
        <taxon>Agaricineae</taxon>
        <taxon>Crepidotaceae</taxon>
        <taxon>Crepidotus</taxon>
    </lineage>
</organism>
<sequence>MGCGLSRLGWQQLPPATEGEQTPLLPGPKHTAPPSPDNQHPPLWPPTFSKDALDALSYLELIQNIVLKAESAVTRSDKKKIRLTANGENIREVLQDIASDAKEKPFEFSASARQDCLEYCRRNRKRLRKKLFIKRMTPLSVPIATSFRPVARVEEQAKINQQYNPARDQEDAADERWFRSHRYYKPAVSFIFTCSSLAGVDHSPCRK</sequence>
<reference evidence="2" key="1">
    <citation type="submission" date="2020-11" db="EMBL/GenBank/DDBJ databases">
        <authorList>
            <consortium name="DOE Joint Genome Institute"/>
            <person name="Ahrendt S."/>
            <person name="Riley R."/>
            <person name="Andreopoulos W."/>
            <person name="Labutti K."/>
            <person name="Pangilinan J."/>
            <person name="Ruiz-Duenas F.J."/>
            <person name="Barrasa J.M."/>
            <person name="Sanchez-Garcia M."/>
            <person name="Camarero S."/>
            <person name="Miyauchi S."/>
            <person name="Serrano A."/>
            <person name="Linde D."/>
            <person name="Babiker R."/>
            <person name="Drula E."/>
            <person name="Ayuso-Fernandez I."/>
            <person name="Pacheco R."/>
            <person name="Padilla G."/>
            <person name="Ferreira P."/>
            <person name="Barriuso J."/>
            <person name="Kellner H."/>
            <person name="Castanera R."/>
            <person name="Alfaro M."/>
            <person name="Ramirez L."/>
            <person name="Pisabarro A.G."/>
            <person name="Kuo A."/>
            <person name="Tritt A."/>
            <person name="Lipzen A."/>
            <person name="He G."/>
            <person name="Yan M."/>
            <person name="Ng V."/>
            <person name="Cullen D."/>
            <person name="Martin F."/>
            <person name="Rosso M.-N."/>
            <person name="Henrissat B."/>
            <person name="Hibbett D."/>
            <person name="Martinez A.T."/>
            <person name="Grigoriev I.V."/>
        </authorList>
    </citation>
    <scope>NUCLEOTIDE SEQUENCE</scope>
    <source>
        <strain evidence="2">CBS 506.95</strain>
    </source>
</reference>
<dbReference type="Proteomes" id="UP000807306">
    <property type="component" value="Unassembled WGS sequence"/>
</dbReference>
<dbReference type="EMBL" id="MU157830">
    <property type="protein sequence ID" value="KAF9532914.1"/>
    <property type="molecule type" value="Genomic_DNA"/>
</dbReference>
<proteinExistence type="predicted"/>
<dbReference type="AlphaFoldDB" id="A0A9P6EQM5"/>
<protein>
    <submittedName>
        <fullName evidence="2">Uncharacterized protein</fullName>
    </submittedName>
</protein>
<name>A0A9P6EQM5_9AGAR</name>
<evidence type="ECO:0000313" key="3">
    <source>
        <dbReference type="Proteomes" id="UP000807306"/>
    </source>
</evidence>
<keyword evidence="3" id="KW-1185">Reference proteome</keyword>
<comment type="caution">
    <text evidence="2">The sequence shown here is derived from an EMBL/GenBank/DDBJ whole genome shotgun (WGS) entry which is preliminary data.</text>
</comment>
<gene>
    <name evidence="2" type="ORF">CPB83DRAFT_587424</name>
</gene>
<feature type="region of interest" description="Disordered" evidence="1">
    <location>
        <begin position="1"/>
        <end position="46"/>
    </location>
</feature>
<evidence type="ECO:0000256" key="1">
    <source>
        <dbReference type="SAM" id="MobiDB-lite"/>
    </source>
</evidence>
<evidence type="ECO:0000313" key="2">
    <source>
        <dbReference type="EMBL" id="KAF9532914.1"/>
    </source>
</evidence>
<accession>A0A9P6EQM5</accession>